<sequence length="1144" mass="126880">MQLPIRVYTPFIDLVMETDNYSSLQFERDFYGVGSFELHINKYMHGADAFKKGNIIVLDKQKHKAGIILTKEIALDQNGKETENWKITGYSLKGIITRRITVPPDNKSHDQISGDAETVMKHFIDKHFITPEDPERKMPQLEIAPNLHQGDYIEYESRYKKVSDELEAIGKRTGLGWMVYADTKNKKFIFDVLKSKDLRQNNTEGNSPVVFSPEFGTVKSQHFSDSDKEYKNSAYVGGQGEGEERKIVEIGDEEKGLDRIETFIDARDIGNSEGSEEELSEDEIEQQLIERGELKLSEMQNKLYLEAQILTPVTENINRIPNGQKIVRTPFEYEVDFDLGDRVSILNKSWGVKMAAPITKFLEVHEAGGFRLEATFGESLPTFITKIKNKFDELNGVEKQEIPAKFAKIQAQEAKEYSDGQLSKEQQERVKQAQENLEESKRYASEESKEAEQNAINYTEQYAEKKVIKSTIAPSDTEVLWLDISKHPYILKAHDGTIWRKATPTEAGELVYSDGTLVEDLKPNEAGADVTGKNRANDTENVDGRPSSTIEDKQGAQEKADQAERNANVYTDSRLTNYVEATVYDSDIADIQAQIDHQVQSHFYAHTPTLTNMPAIEWSDDDMRSRHVGDLFFNTDNGYSYRFAKKNGIYEWVLVRDEGIAKALEDAADAQDTADSKRRVFVAQPVTPYDAGDLWDNNGAVYRSTVTKTQSATFSSADWVKIGDVTSENTSNDTANVGGSNAGIVRDNANAGKSAKDKIDVDVGTGTIETTTGAQTKANQSQSAAEGYADTVSENAYLDAVADAEAYVDENGIMEGQEYNGVSISNADGFLAVRSDELVRSGLNATDGIFVQSRDDAADPWSDVFYVDENGNLKFAGDLEGASGTFSGTVSGAIIEGSSFQSNGGWGEMTIDDARMNFTGTKYTGFGDYENYTVETVFSGSEGVAGHVYNGIYDNWFGLTPKDGAYQESIGGTSYGGWKISKLGSDVNFDIAQQGVLNLNILDGRLDSLRSNIAEISLDTSDFKNDLKVKGKDVFSSANVDFNSSGEGYIEFPNGLIIQWFTFESPRRSYSPATYYTDTVSFPKPFPNACLTVQQTQVLGNDRGLWHNTTVESISSSSFNIVQAWGDSEKPESSIGYQILAIGF</sequence>
<feature type="domain" description="Putative tail fiber protein gp53-like C-terminal" evidence="3">
    <location>
        <begin position="1052"/>
        <end position="1143"/>
    </location>
</feature>
<dbReference type="Gene3D" id="2.60.40.3940">
    <property type="match status" value="1"/>
</dbReference>
<accession>A0A1I0B7Z0</accession>
<dbReference type="Proteomes" id="UP000199095">
    <property type="component" value="Unassembled WGS sequence"/>
</dbReference>
<dbReference type="AlphaFoldDB" id="A0A1I0B7Z0"/>
<dbReference type="STRING" id="237682.SAMN05421676_102368"/>
<dbReference type="RefSeq" id="WP_093132277.1">
    <property type="nucleotide sequence ID" value="NZ_FOHJ01000002.1"/>
</dbReference>
<dbReference type="InterPro" id="IPR054075">
    <property type="entry name" value="Gp53-like_C"/>
</dbReference>
<dbReference type="Pfam" id="PF14594">
    <property type="entry name" value="Sipho_Gp37"/>
    <property type="match status" value="1"/>
</dbReference>
<feature type="region of interest" description="Disordered" evidence="1">
    <location>
        <begin position="431"/>
        <end position="452"/>
    </location>
</feature>
<evidence type="ECO:0000259" key="3">
    <source>
        <dbReference type="Pfam" id="PF21882"/>
    </source>
</evidence>
<feature type="region of interest" description="Disordered" evidence="1">
    <location>
        <begin position="524"/>
        <end position="565"/>
    </location>
</feature>
<feature type="domain" description="Gp28/Gp37-like" evidence="2">
    <location>
        <begin position="4"/>
        <end position="378"/>
    </location>
</feature>
<evidence type="ECO:0000256" key="1">
    <source>
        <dbReference type="SAM" id="MobiDB-lite"/>
    </source>
</evidence>
<proteinExistence type="predicted"/>
<evidence type="ECO:0000313" key="4">
    <source>
        <dbReference type="EMBL" id="SET02624.1"/>
    </source>
</evidence>
<gene>
    <name evidence="4" type="ORF">SAMN05421676_102368</name>
</gene>
<feature type="compositionally biased region" description="Basic and acidic residues" evidence="1">
    <location>
        <begin position="550"/>
        <end position="564"/>
    </location>
</feature>
<dbReference type="Pfam" id="PF21882">
    <property type="entry name" value="Gp53-like_C"/>
    <property type="match status" value="1"/>
</dbReference>
<organism evidence="4 5">
    <name type="scientific">Salinibacillus kushneri</name>
    <dbReference type="NCBI Taxonomy" id="237682"/>
    <lineage>
        <taxon>Bacteria</taxon>
        <taxon>Bacillati</taxon>
        <taxon>Bacillota</taxon>
        <taxon>Bacilli</taxon>
        <taxon>Bacillales</taxon>
        <taxon>Bacillaceae</taxon>
        <taxon>Salinibacillus</taxon>
    </lineage>
</organism>
<protein>
    <submittedName>
        <fullName evidence="4">Virus ReqiPepy6 Gp37-like protein</fullName>
    </submittedName>
</protein>
<dbReference type="InterPro" id="IPR029432">
    <property type="entry name" value="Gp28/Gp37-like_dom"/>
</dbReference>
<evidence type="ECO:0000259" key="2">
    <source>
        <dbReference type="Pfam" id="PF14594"/>
    </source>
</evidence>
<name>A0A1I0B7Z0_9BACI</name>
<reference evidence="5" key="1">
    <citation type="submission" date="2016-10" db="EMBL/GenBank/DDBJ databases">
        <authorList>
            <person name="Varghese N."/>
            <person name="Submissions S."/>
        </authorList>
    </citation>
    <scope>NUCLEOTIDE SEQUENCE [LARGE SCALE GENOMIC DNA]</scope>
    <source>
        <strain evidence="5">CGMCC 1.3566</strain>
    </source>
</reference>
<keyword evidence="5" id="KW-1185">Reference proteome</keyword>
<dbReference type="EMBL" id="FOHJ01000002">
    <property type="protein sequence ID" value="SET02624.1"/>
    <property type="molecule type" value="Genomic_DNA"/>
</dbReference>
<dbReference type="OrthoDB" id="9255846at2"/>
<evidence type="ECO:0000313" key="5">
    <source>
        <dbReference type="Proteomes" id="UP000199095"/>
    </source>
</evidence>